<protein>
    <submittedName>
        <fullName evidence="2">Uncharacterized protein</fullName>
    </submittedName>
</protein>
<name>A0AAW0T1K1_SCYPA</name>
<organism evidence="2 3">
    <name type="scientific">Scylla paramamosain</name>
    <name type="common">Mud crab</name>
    <dbReference type="NCBI Taxonomy" id="85552"/>
    <lineage>
        <taxon>Eukaryota</taxon>
        <taxon>Metazoa</taxon>
        <taxon>Ecdysozoa</taxon>
        <taxon>Arthropoda</taxon>
        <taxon>Crustacea</taxon>
        <taxon>Multicrustacea</taxon>
        <taxon>Malacostraca</taxon>
        <taxon>Eumalacostraca</taxon>
        <taxon>Eucarida</taxon>
        <taxon>Decapoda</taxon>
        <taxon>Pleocyemata</taxon>
        <taxon>Brachyura</taxon>
        <taxon>Eubrachyura</taxon>
        <taxon>Portunoidea</taxon>
        <taxon>Portunidae</taxon>
        <taxon>Portuninae</taxon>
        <taxon>Scylla</taxon>
    </lineage>
</organism>
<dbReference type="AlphaFoldDB" id="A0AAW0T1K1"/>
<sequence>MRGEKQEGVAGSGGKITPAGGTYPSASPITSFSSLSTSNPPPPKTTPTISNVTPCTLLSSSSSSSVKILILPRLPGSHVTPRPMDQVGKVIRLSYTYP</sequence>
<evidence type="ECO:0000256" key="1">
    <source>
        <dbReference type="SAM" id="MobiDB-lite"/>
    </source>
</evidence>
<dbReference type="Proteomes" id="UP001487740">
    <property type="component" value="Unassembled WGS sequence"/>
</dbReference>
<dbReference type="EMBL" id="JARAKH010000040">
    <property type="protein sequence ID" value="KAK8381544.1"/>
    <property type="molecule type" value="Genomic_DNA"/>
</dbReference>
<reference evidence="2 3" key="1">
    <citation type="submission" date="2023-03" db="EMBL/GenBank/DDBJ databases">
        <title>High-quality genome of Scylla paramamosain provides insights in environmental adaptation.</title>
        <authorList>
            <person name="Zhang L."/>
        </authorList>
    </citation>
    <scope>NUCLEOTIDE SEQUENCE [LARGE SCALE GENOMIC DNA]</scope>
    <source>
        <strain evidence="2">LZ_2023a</strain>
        <tissue evidence="2">Muscle</tissue>
    </source>
</reference>
<accession>A0AAW0T1K1</accession>
<proteinExistence type="predicted"/>
<evidence type="ECO:0000313" key="3">
    <source>
        <dbReference type="Proteomes" id="UP001487740"/>
    </source>
</evidence>
<keyword evidence="3" id="KW-1185">Reference proteome</keyword>
<gene>
    <name evidence="2" type="ORF">O3P69_018557</name>
</gene>
<evidence type="ECO:0000313" key="2">
    <source>
        <dbReference type="EMBL" id="KAK8381544.1"/>
    </source>
</evidence>
<comment type="caution">
    <text evidence="2">The sequence shown here is derived from an EMBL/GenBank/DDBJ whole genome shotgun (WGS) entry which is preliminary data.</text>
</comment>
<feature type="region of interest" description="Disordered" evidence="1">
    <location>
        <begin position="1"/>
        <end position="52"/>
    </location>
</feature>
<feature type="compositionally biased region" description="Low complexity" evidence="1">
    <location>
        <begin position="24"/>
        <end position="38"/>
    </location>
</feature>